<evidence type="ECO:0000256" key="5">
    <source>
        <dbReference type="ARBA" id="ARBA00024227"/>
    </source>
</evidence>
<dbReference type="InterPro" id="IPR003142">
    <property type="entry name" value="BPL_C"/>
</dbReference>
<dbReference type="SUPFAM" id="SSF55681">
    <property type="entry name" value="Class II aaRS and biotin synthetases"/>
    <property type="match status" value="1"/>
</dbReference>
<dbReference type="GO" id="GO:0005524">
    <property type="term" value="F:ATP binding"/>
    <property type="evidence" value="ECO:0007669"/>
    <property type="project" value="UniProtKB-KW"/>
</dbReference>
<dbReference type="GO" id="GO:0005737">
    <property type="term" value="C:cytoplasm"/>
    <property type="evidence" value="ECO:0007669"/>
    <property type="project" value="TreeGrafter"/>
</dbReference>
<dbReference type="CDD" id="cd16442">
    <property type="entry name" value="BPL"/>
    <property type="match status" value="1"/>
</dbReference>
<gene>
    <name evidence="7" type="ORF">HOP12_09885</name>
</gene>
<dbReference type="InterPro" id="IPR008988">
    <property type="entry name" value="Transcriptional_repressor_C"/>
</dbReference>
<evidence type="ECO:0000256" key="3">
    <source>
        <dbReference type="ARBA" id="ARBA00022840"/>
    </source>
</evidence>
<dbReference type="Pfam" id="PF03099">
    <property type="entry name" value="BPL_LplA_LipB"/>
    <property type="match status" value="1"/>
</dbReference>
<evidence type="ECO:0000256" key="4">
    <source>
        <dbReference type="ARBA" id="ARBA00023267"/>
    </source>
</evidence>
<dbReference type="Proteomes" id="UP000580839">
    <property type="component" value="Unassembled WGS sequence"/>
</dbReference>
<protein>
    <recommendedName>
        <fullName evidence="5">biotin--[biotin carboxyl-carrier protein] ligase</fullName>
        <ecNumber evidence="5">6.3.4.15</ecNumber>
    </recommendedName>
</protein>
<accession>A0A849SIM5</accession>
<dbReference type="EC" id="6.3.4.15" evidence="5"/>
<evidence type="ECO:0000259" key="6">
    <source>
        <dbReference type="PROSITE" id="PS51733"/>
    </source>
</evidence>
<keyword evidence="1 7" id="KW-0436">Ligase</keyword>
<dbReference type="InterPro" id="IPR004408">
    <property type="entry name" value="Biotin_CoA_COase_ligase"/>
</dbReference>
<dbReference type="PROSITE" id="PS51733">
    <property type="entry name" value="BPL_LPL_CATALYTIC"/>
    <property type="match status" value="1"/>
</dbReference>
<dbReference type="SUPFAM" id="SSF50037">
    <property type="entry name" value="C-terminal domain of transcriptional repressors"/>
    <property type="match status" value="1"/>
</dbReference>
<dbReference type="InterPro" id="IPR045864">
    <property type="entry name" value="aa-tRNA-synth_II/BPL/LPL"/>
</dbReference>
<dbReference type="GO" id="GO:0004077">
    <property type="term" value="F:biotin--[biotin carboxyl-carrier protein] ligase activity"/>
    <property type="evidence" value="ECO:0007669"/>
    <property type="project" value="UniProtKB-EC"/>
</dbReference>
<keyword evidence="4" id="KW-0092">Biotin</keyword>
<evidence type="ECO:0000256" key="2">
    <source>
        <dbReference type="ARBA" id="ARBA00022741"/>
    </source>
</evidence>
<reference evidence="7 8" key="1">
    <citation type="submission" date="2020-04" db="EMBL/GenBank/DDBJ databases">
        <title>Metagenomic profiling of ammonia- and methane-oxidizing microorganisms in a Dutch drinking water treatment plant.</title>
        <authorList>
            <person name="Poghosyan L."/>
            <person name="Leucker S."/>
        </authorList>
    </citation>
    <scope>NUCLEOTIDE SEQUENCE [LARGE SCALE GENOMIC DNA]</scope>
    <source>
        <strain evidence="7">S-RSF-IL-03</strain>
    </source>
</reference>
<dbReference type="PANTHER" id="PTHR12835:SF5">
    <property type="entry name" value="BIOTIN--PROTEIN LIGASE"/>
    <property type="match status" value="1"/>
</dbReference>
<proteinExistence type="predicted"/>
<name>A0A849SIM5_UNCEI</name>
<evidence type="ECO:0000313" key="7">
    <source>
        <dbReference type="EMBL" id="NOT34466.1"/>
    </source>
</evidence>
<dbReference type="Pfam" id="PF02237">
    <property type="entry name" value="BPL_C"/>
    <property type="match status" value="1"/>
</dbReference>
<dbReference type="PANTHER" id="PTHR12835">
    <property type="entry name" value="BIOTIN PROTEIN LIGASE"/>
    <property type="match status" value="1"/>
</dbReference>
<dbReference type="EMBL" id="JABFRW010000123">
    <property type="protein sequence ID" value="NOT34466.1"/>
    <property type="molecule type" value="Genomic_DNA"/>
</dbReference>
<keyword evidence="2" id="KW-0547">Nucleotide-binding</keyword>
<dbReference type="NCBIfam" id="TIGR00121">
    <property type="entry name" value="birA_ligase"/>
    <property type="match status" value="1"/>
</dbReference>
<organism evidence="7 8">
    <name type="scientific">Eiseniibacteriota bacterium</name>
    <dbReference type="NCBI Taxonomy" id="2212470"/>
    <lineage>
        <taxon>Bacteria</taxon>
        <taxon>Candidatus Eiseniibacteriota</taxon>
    </lineage>
</organism>
<comment type="caution">
    <text evidence="7">The sequence shown here is derived from an EMBL/GenBank/DDBJ whole genome shotgun (WGS) entry which is preliminary data.</text>
</comment>
<dbReference type="AlphaFoldDB" id="A0A849SIM5"/>
<dbReference type="InterPro" id="IPR004143">
    <property type="entry name" value="BPL_LPL_catalytic"/>
</dbReference>
<keyword evidence="3" id="KW-0067">ATP-binding</keyword>
<evidence type="ECO:0000313" key="8">
    <source>
        <dbReference type="Proteomes" id="UP000580839"/>
    </source>
</evidence>
<dbReference type="Gene3D" id="3.30.930.10">
    <property type="entry name" value="Bira Bifunctional Protein, Domain 2"/>
    <property type="match status" value="1"/>
</dbReference>
<evidence type="ECO:0000256" key="1">
    <source>
        <dbReference type="ARBA" id="ARBA00022598"/>
    </source>
</evidence>
<feature type="domain" description="BPL/LPL catalytic" evidence="6">
    <location>
        <begin position="7"/>
        <end position="202"/>
    </location>
</feature>
<sequence length="271" mass="29031">MSDFDRAAFDAALRTRRLGRSLLVRDQAGSTNDLAWEALAQGLPDGATVVAEAQSQGRGREGRRWHMAPGKGLALSVLLHQGCDRRSFGVISLVAGLALARALEPLGLRADLKWPNDLLVRGRKLSGILAESRRLPGARNPDSTIEAAVIGVGVNVGERPEDFPEAIRERSTSLAIEGCDTTREAVAAGFLNALEPLWYELQEGSREAVLEAWRARAGFWGQPVVVRTAGGELSGIARDLNPEGALVLRLESGIEIPVFAGDLELPSLEAS</sequence>
<dbReference type="Gene3D" id="2.30.30.100">
    <property type="match status" value="1"/>
</dbReference>